<dbReference type="EC" id="3.6.1.-" evidence="11"/>
<dbReference type="OrthoDB" id="9762369at2"/>
<dbReference type="FunFam" id="3.40.50.300:FF:000011">
    <property type="entry name" value="Putative ABC transporter ATP-binding component"/>
    <property type="match status" value="1"/>
</dbReference>
<gene>
    <name evidence="11" type="primary">uup</name>
    <name evidence="14" type="ORF">SAMN04489760_11245</name>
</gene>
<comment type="function">
    <text evidence="11">Probably plays a role in ribosome assembly or function. May be involved in resolution of branched DNA intermediates that result from template switching in postreplication gaps. Binds DNA and has ATPase activity.</text>
</comment>
<comment type="similarity">
    <text evidence="10 11">Belongs to the ABC transporter superfamily. ABCF family. Uup subfamily.</text>
</comment>
<dbReference type="GO" id="GO:0003677">
    <property type="term" value="F:DNA binding"/>
    <property type="evidence" value="ECO:0007669"/>
    <property type="project" value="UniProtKB-UniRule"/>
</dbReference>
<keyword evidence="1 11" id="KW-0963">Cytoplasm</keyword>
<feature type="binding site" evidence="11">
    <location>
        <begin position="36"/>
        <end position="43"/>
    </location>
    <ligand>
        <name>ATP</name>
        <dbReference type="ChEBI" id="CHEBI:30616"/>
        <label>1</label>
    </ligand>
</feature>
<keyword evidence="5 11" id="KW-0378">Hydrolase</keyword>
<dbReference type="PANTHER" id="PTHR42855">
    <property type="entry name" value="ABC TRANSPORTER ATP-BINDING SUBUNIT"/>
    <property type="match status" value="1"/>
</dbReference>
<keyword evidence="2 11" id="KW-0677">Repeat</keyword>
<evidence type="ECO:0000256" key="2">
    <source>
        <dbReference type="ARBA" id="ARBA00022737"/>
    </source>
</evidence>
<dbReference type="AlphaFoldDB" id="A0A1H7XWI1"/>
<name>A0A1H7XWI1_9BACT</name>
<evidence type="ECO:0000256" key="5">
    <source>
        <dbReference type="ARBA" id="ARBA00022801"/>
    </source>
</evidence>
<evidence type="ECO:0000256" key="7">
    <source>
        <dbReference type="ARBA" id="ARBA00023125"/>
    </source>
</evidence>
<evidence type="ECO:0000256" key="1">
    <source>
        <dbReference type="ARBA" id="ARBA00022490"/>
    </source>
</evidence>
<dbReference type="InterPro" id="IPR003593">
    <property type="entry name" value="AAA+_ATPase"/>
</dbReference>
<keyword evidence="3 11" id="KW-0547">Nucleotide-binding</keyword>
<comment type="catalytic activity">
    <reaction evidence="9 11">
        <text>ATP + H2O = ADP + phosphate + H(+)</text>
        <dbReference type="Rhea" id="RHEA:13065"/>
        <dbReference type="ChEBI" id="CHEBI:15377"/>
        <dbReference type="ChEBI" id="CHEBI:15378"/>
        <dbReference type="ChEBI" id="CHEBI:30616"/>
        <dbReference type="ChEBI" id="CHEBI:43474"/>
        <dbReference type="ChEBI" id="CHEBI:456216"/>
    </reaction>
</comment>
<keyword evidence="7 11" id="KW-0238">DNA-binding</keyword>
<dbReference type="Gene3D" id="3.40.50.300">
    <property type="entry name" value="P-loop containing nucleotide triphosphate hydrolases"/>
    <property type="match status" value="2"/>
</dbReference>
<keyword evidence="6 11" id="KW-0067">ATP-binding</keyword>
<sequence length="629" mass="71249">MALMWVHDVSVSFGGPLLLDGAELRIEKGERIGLLGRNGTGKSTLLRMLNGDIPPDRGEIVKRADIRVSLLPQEVPDDLPGTVYDTVASGGEEHLELVRQYHELTGQLAQNGSQNLLRRLEGVQHSMETSGAWSFHQRVEKLISQTGLDEKAEFQLLSAGLKRRVFLTRALAKNPDLLLLDEPTNHLDINTIDWLEEFLLKFNGTIVFVTHDRAFLQKMATRIVEIDRGRLLSFDCPYDTYLERRQAMLDSEEKAWQDFDRKLAKEEIWVRQGIKARRTRNEGRVRALEQLRHERALRRERIGNARIAIAEAERSGKLVVDAEGIDFSFGEKKILQNFSTTLLRGDKVGILGPNGSGKTTLLKILLGELSPQRGRLRLGAGLKIAYFDQLRAQLDENRTLKDNITDGSDTVFAGGVPRHIVGYLQDFLFPPDQILAPVRSLSGGERNRLLLAKLFSLPSNVLVLDEPTNDLDTETLELLEERLLDYSGTLLIVSHDRAFLNNVVTSTLVFECEGCLKEYVGGYDDWLRQRPLPVKLETETKADKPRREKTPREKRRLSYKEARELEGLPQRIEALEKEKEEILAILSSPEFYAESDPAAITAANERLEALDGELDQAYLRWEQLEDFAT</sequence>
<dbReference type="GO" id="GO:0005737">
    <property type="term" value="C:cytoplasm"/>
    <property type="evidence" value="ECO:0007669"/>
    <property type="project" value="UniProtKB-SubCell"/>
</dbReference>
<evidence type="ECO:0000259" key="13">
    <source>
        <dbReference type="PROSITE" id="PS50893"/>
    </source>
</evidence>
<dbReference type="HAMAP" id="MF_00848">
    <property type="entry name" value="Uup"/>
    <property type="match status" value="1"/>
</dbReference>
<evidence type="ECO:0000256" key="4">
    <source>
        <dbReference type="ARBA" id="ARBA00022763"/>
    </source>
</evidence>
<feature type="domain" description="ABC transporter" evidence="13">
    <location>
        <begin position="320"/>
        <end position="538"/>
    </location>
</feature>
<evidence type="ECO:0000256" key="12">
    <source>
        <dbReference type="SAM" id="MobiDB-lite"/>
    </source>
</evidence>
<dbReference type="InterPro" id="IPR037118">
    <property type="entry name" value="Val-tRNA_synth_C_sf"/>
</dbReference>
<dbReference type="STRING" id="43775.SAMN04489760_11245"/>
<dbReference type="RefSeq" id="WP_093883492.1">
    <property type="nucleotide sequence ID" value="NZ_FOBS01000012.1"/>
</dbReference>
<dbReference type="Pfam" id="PF12848">
    <property type="entry name" value="ABC_tran_Xtn"/>
    <property type="match status" value="1"/>
</dbReference>
<dbReference type="PROSITE" id="PS00211">
    <property type="entry name" value="ABC_TRANSPORTER_1"/>
    <property type="match status" value="1"/>
</dbReference>
<dbReference type="GO" id="GO:0005524">
    <property type="term" value="F:ATP binding"/>
    <property type="evidence" value="ECO:0007669"/>
    <property type="project" value="UniProtKB-UniRule"/>
</dbReference>
<dbReference type="InterPro" id="IPR017871">
    <property type="entry name" value="ABC_transporter-like_CS"/>
</dbReference>
<evidence type="ECO:0000256" key="8">
    <source>
        <dbReference type="ARBA" id="ARBA00023204"/>
    </source>
</evidence>
<dbReference type="InterPro" id="IPR032781">
    <property type="entry name" value="ABC_tran_Xtn"/>
</dbReference>
<dbReference type="InterPro" id="IPR051309">
    <property type="entry name" value="ABCF_ATPase"/>
</dbReference>
<reference evidence="14 15" key="1">
    <citation type="submission" date="2016-10" db="EMBL/GenBank/DDBJ databases">
        <authorList>
            <person name="de Groot N.N."/>
        </authorList>
    </citation>
    <scope>NUCLEOTIDE SEQUENCE [LARGE SCALE GENOMIC DNA]</scope>
    <source>
        <strain evidence="14 15">DSM 8423</strain>
    </source>
</reference>
<feature type="region of interest" description="Disordered" evidence="12">
    <location>
        <begin position="537"/>
        <end position="556"/>
    </location>
</feature>
<evidence type="ECO:0000256" key="11">
    <source>
        <dbReference type="HAMAP-Rule" id="MF_00848"/>
    </source>
</evidence>
<dbReference type="FunFam" id="3.40.50.300:FF:000309">
    <property type="entry name" value="ABC transporter ATP-binding protein"/>
    <property type="match status" value="1"/>
</dbReference>
<dbReference type="InterPro" id="IPR043686">
    <property type="entry name" value="Uup"/>
</dbReference>
<evidence type="ECO:0000313" key="14">
    <source>
        <dbReference type="EMBL" id="SEM37437.1"/>
    </source>
</evidence>
<evidence type="ECO:0000256" key="6">
    <source>
        <dbReference type="ARBA" id="ARBA00022840"/>
    </source>
</evidence>
<keyword evidence="4 11" id="KW-0227">DNA damage</keyword>
<dbReference type="PROSITE" id="PS50893">
    <property type="entry name" value="ABC_TRANSPORTER_2"/>
    <property type="match status" value="2"/>
</dbReference>
<dbReference type="InterPro" id="IPR032524">
    <property type="entry name" value="ABC_tran_C"/>
</dbReference>
<dbReference type="Pfam" id="PF00005">
    <property type="entry name" value="ABC_tran"/>
    <property type="match status" value="2"/>
</dbReference>
<dbReference type="InterPro" id="IPR003439">
    <property type="entry name" value="ABC_transporter-like_ATP-bd"/>
</dbReference>
<accession>A0A1H7XWI1</accession>
<evidence type="ECO:0000256" key="3">
    <source>
        <dbReference type="ARBA" id="ARBA00022741"/>
    </source>
</evidence>
<dbReference type="PANTHER" id="PTHR42855:SF1">
    <property type="entry name" value="ABC TRANSPORTER DOMAIN-CONTAINING PROTEIN"/>
    <property type="match status" value="1"/>
</dbReference>
<evidence type="ECO:0000313" key="15">
    <source>
        <dbReference type="Proteomes" id="UP000198744"/>
    </source>
</evidence>
<dbReference type="SUPFAM" id="SSF52540">
    <property type="entry name" value="P-loop containing nucleoside triphosphate hydrolases"/>
    <property type="match status" value="2"/>
</dbReference>
<feature type="domain" description="ABC transporter" evidence="13">
    <location>
        <begin position="4"/>
        <end position="253"/>
    </location>
</feature>
<dbReference type="Pfam" id="PF16326">
    <property type="entry name" value="ABC_tran_CTD"/>
    <property type="match status" value="1"/>
</dbReference>
<dbReference type="GO" id="GO:0016887">
    <property type="term" value="F:ATP hydrolysis activity"/>
    <property type="evidence" value="ECO:0007669"/>
    <property type="project" value="UniProtKB-UniRule"/>
</dbReference>
<dbReference type="SMART" id="SM00382">
    <property type="entry name" value="AAA"/>
    <property type="match status" value="2"/>
</dbReference>
<dbReference type="GO" id="GO:0006281">
    <property type="term" value="P:DNA repair"/>
    <property type="evidence" value="ECO:0007669"/>
    <property type="project" value="UniProtKB-KW"/>
</dbReference>
<keyword evidence="15" id="KW-1185">Reference proteome</keyword>
<dbReference type="InterPro" id="IPR027417">
    <property type="entry name" value="P-loop_NTPase"/>
</dbReference>
<protein>
    <recommendedName>
        <fullName evidence="11">ATP-binding protein Uup</fullName>
        <ecNumber evidence="11">3.6.1.-</ecNumber>
    </recommendedName>
</protein>
<comment type="subcellular location">
    <subcellularLocation>
        <location evidence="11">Cytoplasm</location>
    </subcellularLocation>
    <text evidence="11">Associates with ribosomes.</text>
</comment>
<proteinExistence type="inferred from homology"/>
<dbReference type="CDD" id="cd03221">
    <property type="entry name" value="ABCF_EF-3"/>
    <property type="match status" value="2"/>
</dbReference>
<keyword evidence="8 11" id="KW-0234">DNA repair</keyword>
<evidence type="ECO:0000256" key="10">
    <source>
        <dbReference type="ARBA" id="ARBA00061478"/>
    </source>
</evidence>
<dbReference type="GO" id="GO:0043022">
    <property type="term" value="F:ribosome binding"/>
    <property type="evidence" value="ECO:0007669"/>
    <property type="project" value="UniProtKB-UniRule"/>
</dbReference>
<dbReference type="EMBL" id="FOBS01000012">
    <property type="protein sequence ID" value="SEM37437.1"/>
    <property type="molecule type" value="Genomic_DNA"/>
</dbReference>
<feature type="binding site" evidence="11">
    <location>
        <begin position="352"/>
        <end position="359"/>
    </location>
    <ligand>
        <name>ATP</name>
        <dbReference type="ChEBI" id="CHEBI:30616"/>
        <label>2</label>
    </ligand>
</feature>
<evidence type="ECO:0000256" key="9">
    <source>
        <dbReference type="ARBA" id="ARBA00049360"/>
    </source>
</evidence>
<organism evidence="14 15">
    <name type="scientific">Syntrophus gentianae</name>
    <dbReference type="NCBI Taxonomy" id="43775"/>
    <lineage>
        <taxon>Bacteria</taxon>
        <taxon>Pseudomonadati</taxon>
        <taxon>Thermodesulfobacteriota</taxon>
        <taxon>Syntrophia</taxon>
        <taxon>Syntrophales</taxon>
        <taxon>Syntrophaceae</taxon>
        <taxon>Syntrophus</taxon>
    </lineage>
</organism>
<dbReference type="Gene3D" id="1.10.287.380">
    <property type="entry name" value="Valyl-tRNA synthetase, C-terminal domain"/>
    <property type="match status" value="1"/>
</dbReference>
<dbReference type="Proteomes" id="UP000198744">
    <property type="component" value="Unassembled WGS sequence"/>
</dbReference>